<dbReference type="AlphaFoldDB" id="A0A2A7N946"/>
<dbReference type="EMBL" id="PDCP01000011">
    <property type="protein sequence ID" value="PEG40237.1"/>
    <property type="molecule type" value="Genomic_DNA"/>
</dbReference>
<organism evidence="2 3">
    <name type="scientific">Mycolicibacterium agri</name>
    <name type="common">Mycobacterium agri</name>
    <dbReference type="NCBI Taxonomy" id="36811"/>
    <lineage>
        <taxon>Bacteria</taxon>
        <taxon>Bacillati</taxon>
        <taxon>Actinomycetota</taxon>
        <taxon>Actinomycetes</taxon>
        <taxon>Mycobacteriales</taxon>
        <taxon>Mycobacteriaceae</taxon>
        <taxon>Mycolicibacterium</taxon>
    </lineage>
</organism>
<feature type="region of interest" description="Disordered" evidence="1">
    <location>
        <begin position="1"/>
        <end position="52"/>
    </location>
</feature>
<name>A0A2A7N946_MYCAG</name>
<evidence type="ECO:0000313" key="3">
    <source>
        <dbReference type="Proteomes" id="UP000220914"/>
    </source>
</evidence>
<protein>
    <submittedName>
        <fullName evidence="2">Uncharacterized protein</fullName>
    </submittedName>
</protein>
<gene>
    <name evidence="2" type="ORF">CQY20_08330</name>
</gene>
<evidence type="ECO:0000256" key="1">
    <source>
        <dbReference type="SAM" id="MobiDB-lite"/>
    </source>
</evidence>
<evidence type="ECO:0000313" key="2">
    <source>
        <dbReference type="EMBL" id="PEG40237.1"/>
    </source>
</evidence>
<sequence>MTRHSKPSRSAVNKIFGEELPKTSVDEREDDPSARETEHETWLRDNIPPHHK</sequence>
<feature type="compositionally biased region" description="Basic and acidic residues" evidence="1">
    <location>
        <begin position="16"/>
        <end position="43"/>
    </location>
</feature>
<proteinExistence type="predicted"/>
<comment type="caution">
    <text evidence="2">The sequence shown here is derived from an EMBL/GenBank/DDBJ whole genome shotgun (WGS) entry which is preliminary data.</text>
</comment>
<dbReference type="Proteomes" id="UP000220914">
    <property type="component" value="Unassembled WGS sequence"/>
</dbReference>
<keyword evidence="3" id="KW-1185">Reference proteome</keyword>
<accession>A0A2A7N946</accession>
<reference evidence="2 3" key="1">
    <citation type="submission" date="2017-10" db="EMBL/GenBank/DDBJ databases">
        <title>The new phylogeny of genus Mycobacterium.</title>
        <authorList>
            <person name="Tortoli E."/>
            <person name="Trovato A."/>
            <person name="Cirillo D.M."/>
        </authorList>
    </citation>
    <scope>NUCLEOTIDE SEQUENCE [LARGE SCALE GENOMIC DNA]</scope>
    <source>
        <strain evidence="2 3">CCUG37673</strain>
    </source>
</reference>